<evidence type="ECO:0000313" key="4">
    <source>
        <dbReference type="Proteomes" id="UP000025227"/>
    </source>
</evidence>
<evidence type="ECO:0000313" key="5">
    <source>
        <dbReference type="WBParaSite" id="HCON_00149960-00002"/>
    </source>
</evidence>
<feature type="chain" id="PRO_5029553524" evidence="2">
    <location>
        <begin position="21"/>
        <end position="120"/>
    </location>
</feature>
<keyword evidence="4" id="KW-1185">Reference proteome</keyword>
<evidence type="ECO:0000256" key="1">
    <source>
        <dbReference type="ARBA" id="ARBA00023157"/>
    </source>
</evidence>
<dbReference type="WBParaSite" id="HCON_00149960-00002">
    <property type="protein sequence ID" value="HCON_00149960-00002"/>
    <property type="gene ID" value="HCON_00149960"/>
</dbReference>
<organism evidence="4 5">
    <name type="scientific">Haemonchus contortus</name>
    <name type="common">Barber pole worm</name>
    <dbReference type="NCBI Taxonomy" id="6289"/>
    <lineage>
        <taxon>Eukaryota</taxon>
        <taxon>Metazoa</taxon>
        <taxon>Ecdysozoa</taxon>
        <taxon>Nematoda</taxon>
        <taxon>Chromadorea</taxon>
        <taxon>Rhabditida</taxon>
        <taxon>Rhabditina</taxon>
        <taxon>Rhabditomorpha</taxon>
        <taxon>Strongyloidea</taxon>
        <taxon>Trichostrongylidae</taxon>
        <taxon>Haemonchus</taxon>
    </lineage>
</organism>
<sequence length="120" mass="13959">MRIRTFVCFHLVLCCNSALYENDLYFDSSDEKRAECIESSELSTYNYLGDRSHTISGEQCLIWKEVYDITIKELEAKDLKIYKDLCGFSYWIQSISQRRKLSQKQSTFATVVQISLPASC</sequence>
<accession>A0A7I4YX13</accession>
<dbReference type="OrthoDB" id="5858092at2759"/>
<dbReference type="InterPro" id="IPR013806">
    <property type="entry name" value="Kringle-like"/>
</dbReference>
<name>A0A7I4YX13_HAECO</name>
<dbReference type="InterPro" id="IPR058845">
    <property type="entry name" value="Kringle_2"/>
</dbReference>
<proteinExistence type="predicted"/>
<keyword evidence="1" id="KW-1015">Disulfide bond</keyword>
<feature type="signal peptide" evidence="2">
    <location>
        <begin position="1"/>
        <end position="20"/>
    </location>
</feature>
<feature type="domain" description="Kringle-like" evidence="3">
    <location>
        <begin position="34"/>
        <end position="80"/>
    </location>
</feature>
<keyword evidence="2" id="KW-0732">Signal</keyword>
<protein>
    <submittedName>
        <fullName evidence="5">Kringle domain-containing protein</fullName>
    </submittedName>
</protein>
<evidence type="ECO:0000259" key="3">
    <source>
        <dbReference type="Pfam" id="PF25866"/>
    </source>
</evidence>
<reference evidence="5" key="1">
    <citation type="submission" date="2020-12" db="UniProtKB">
        <authorList>
            <consortium name="WormBaseParasite"/>
        </authorList>
    </citation>
    <scope>IDENTIFICATION</scope>
    <source>
        <strain evidence="5">MHco3</strain>
    </source>
</reference>
<dbReference type="Proteomes" id="UP000025227">
    <property type="component" value="Unplaced"/>
</dbReference>
<dbReference type="Pfam" id="PF25866">
    <property type="entry name" value="Kringle_2"/>
    <property type="match status" value="1"/>
</dbReference>
<dbReference type="SUPFAM" id="SSF57440">
    <property type="entry name" value="Kringle-like"/>
    <property type="match status" value="1"/>
</dbReference>
<dbReference type="AlphaFoldDB" id="A0A7I4YX13"/>
<evidence type="ECO:0000256" key="2">
    <source>
        <dbReference type="SAM" id="SignalP"/>
    </source>
</evidence>